<dbReference type="Pfam" id="PF15609">
    <property type="entry name" value="PRTase_2"/>
    <property type="match status" value="1"/>
</dbReference>
<dbReference type="PIRSF" id="PIRSF020967">
    <property type="entry name" value="UCP020967"/>
    <property type="match status" value="1"/>
</dbReference>
<dbReference type="SUPFAM" id="SSF53271">
    <property type="entry name" value="PRTase-like"/>
    <property type="match status" value="1"/>
</dbReference>
<dbReference type="InterPro" id="IPR022537">
    <property type="entry name" value="TRSP_dom"/>
</dbReference>
<sequence length="404" mass="44652">MNLRLPQRLLTRRFPRQRSQIISYSGGRFSTMPLQKYLSAELARGTISVEVDRSLIPPDAMFGFAERINPKRSFLFVSKVLGRHIPVRPSVMRKTYKLLADQISPDLEGPILFIGMAETAVGLGAGVHQQYSEQNDRDDTAYICTTRHALGLPLMCGFEEEHSHATSHLLHWPLAPSLVSRVKDAQTLVLIDDEASTGKTFGNLFAALPASIRSNLRNTVLVTLTDWSDGAAEQMIAANVERASILSGRYRWDANGLNIDAPEVPTVKTKRGRVTSPDKRFDWARLGVSRHSHQLQAAAAASGATLVLGTGEYVWQPFLLAEKLEMEGADVHYSSVTRSPISVGHTIVKKIAFEDNYGGHVLNYLYNVEPSDYAKVLLCSETNKETISPILTEFLAPATVVIPQ</sequence>
<keyword evidence="3" id="KW-0808">Transferase</keyword>
<organism evidence="3">
    <name type="scientific">Mesorhizobium sp. WSM2240</name>
    <dbReference type="NCBI Taxonomy" id="3228851"/>
    <lineage>
        <taxon>Bacteria</taxon>
        <taxon>Pseudomonadati</taxon>
        <taxon>Pseudomonadota</taxon>
        <taxon>Alphaproteobacteria</taxon>
        <taxon>Hyphomicrobiales</taxon>
        <taxon>Phyllobacteriaceae</taxon>
        <taxon>Mesorhizobium</taxon>
    </lineage>
</organism>
<gene>
    <name evidence="3" type="ORF">ABVK50_03950</name>
</gene>
<dbReference type="Pfam" id="PF12500">
    <property type="entry name" value="TRSP"/>
    <property type="match status" value="1"/>
</dbReference>
<dbReference type="EMBL" id="CP159253">
    <property type="protein sequence ID" value="XCG49735.1"/>
    <property type="molecule type" value="Genomic_DNA"/>
</dbReference>
<evidence type="ECO:0000259" key="1">
    <source>
        <dbReference type="Pfam" id="PF12500"/>
    </source>
</evidence>
<keyword evidence="3" id="KW-0328">Glycosyltransferase</keyword>
<evidence type="ECO:0000313" key="3">
    <source>
        <dbReference type="EMBL" id="XCG49735.1"/>
    </source>
</evidence>
<proteinExistence type="predicted"/>
<dbReference type="InterPro" id="IPR000836">
    <property type="entry name" value="PRTase_dom"/>
</dbReference>
<dbReference type="InterPro" id="IPR029057">
    <property type="entry name" value="PRTase-like"/>
</dbReference>
<evidence type="ECO:0000259" key="2">
    <source>
        <dbReference type="Pfam" id="PF15609"/>
    </source>
</evidence>
<dbReference type="InterPro" id="IPR011214">
    <property type="entry name" value="UCP020967"/>
</dbReference>
<dbReference type="GO" id="GO:0016757">
    <property type="term" value="F:glycosyltransferase activity"/>
    <property type="evidence" value="ECO:0007669"/>
    <property type="project" value="UniProtKB-KW"/>
</dbReference>
<reference evidence="3" key="1">
    <citation type="submission" date="2024-06" db="EMBL/GenBank/DDBJ databases">
        <title>Mesorhizobium karijinii sp. nov., a symbiont of the iconic Swainsona formosa from arid Australia.</title>
        <authorList>
            <person name="Hill Y.J."/>
            <person name="Watkin E.L.J."/>
            <person name="O'Hara G.W."/>
            <person name="Terpolilli J."/>
            <person name="Tye M.L."/>
            <person name="Kohlmeier M.G."/>
        </authorList>
    </citation>
    <scope>NUCLEOTIDE SEQUENCE</scope>
    <source>
        <strain evidence="3">WSM2240</strain>
    </source>
</reference>
<feature type="domain" description="Orotate phosphoribosyltransferase-like" evidence="2">
    <location>
        <begin position="61"/>
        <end position="238"/>
    </location>
</feature>
<accession>A0AAU8CUQ1</accession>
<feature type="domain" description="TRSP" evidence="1">
    <location>
        <begin position="288"/>
        <end position="386"/>
    </location>
</feature>
<dbReference type="RefSeq" id="WP_353642736.1">
    <property type="nucleotide sequence ID" value="NZ_CP159253.1"/>
</dbReference>
<dbReference type="AlphaFoldDB" id="A0AAU8CUQ1"/>
<name>A0AAU8CUQ1_9HYPH</name>
<protein>
    <submittedName>
        <fullName evidence="3">Phosphoribosyltransferase domain-containing protein</fullName>
    </submittedName>
</protein>
<dbReference type="InterPro" id="IPR041688">
    <property type="entry name" value="PRTase_2"/>
</dbReference>
<dbReference type="CDD" id="cd06223">
    <property type="entry name" value="PRTases_typeI"/>
    <property type="match status" value="1"/>
</dbReference>